<dbReference type="RefSeq" id="WP_073401702.1">
    <property type="nucleotide sequence ID" value="NZ_FQTV01000009.1"/>
</dbReference>
<dbReference type="Pfam" id="PF02080">
    <property type="entry name" value="TrkA_C"/>
    <property type="match status" value="2"/>
</dbReference>
<dbReference type="OrthoDB" id="9155749at2"/>
<evidence type="ECO:0000256" key="5">
    <source>
        <dbReference type="ARBA" id="ARBA00022692"/>
    </source>
</evidence>
<dbReference type="GO" id="GO:0008324">
    <property type="term" value="F:monoatomic cation transmembrane transporter activity"/>
    <property type="evidence" value="ECO:0007669"/>
    <property type="project" value="InterPro"/>
</dbReference>
<reference evidence="10 11" key="1">
    <citation type="submission" date="2016-11" db="EMBL/GenBank/DDBJ databases">
        <authorList>
            <person name="Jaros S."/>
            <person name="Januszkiewicz K."/>
            <person name="Wedrychowicz H."/>
        </authorList>
    </citation>
    <scope>NUCLEOTIDE SEQUENCE [LARGE SCALE GENOMIC DNA]</scope>
    <source>
        <strain evidence="10 11">DSM 26991</strain>
    </source>
</reference>
<feature type="transmembrane region" description="Helical" evidence="8">
    <location>
        <begin position="70"/>
        <end position="89"/>
    </location>
</feature>
<protein>
    <submittedName>
        <fullName evidence="10">Putative transport protein</fullName>
    </submittedName>
</protein>
<evidence type="ECO:0000313" key="10">
    <source>
        <dbReference type="EMBL" id="SHF49155.1"/>
    </source>
</evidence>
<dbReference type="NCBIfam" id="TIGR01625">
    <property type="entry name" value="YidE_YbjL_dupl"/>
    <property type="match status" value="2"/>
</dbReference>
<evidence type="ECO:0000256" key="3">
    <source>
        <dbReference type="ARBA" id="ARBA00022448"/>
    </source>
</evidence>
<sequence length="559" mass="60299">MDWLFKLLTDPNSVAHIVLLYSFVIAAGVLLGKIKFFGISLGVTFVLFVGILMGHFGLNVNTEVLHFMRDFGLILFVFCIGLQVGPSFFSSFKKGGMTMNMLAASIVLLNIAVALGLFYALNGRVQLPMIVGILSGAVTNTPGLGAAQEALNQLQASGIIHEVPKIALGYAVAYPLGVVGIIGAIILIRFIFRIDFAKEEAEWNAVADDNQNKPRLMHLEVNNSAVFGKKISDVMNTAGCAFVVSRILKNEKVSIPSSETVLEEGNQIFVVCSEGDADTIISLIGKEVFVNWEELDSPMVSRRVLVTKSEMNGKKLGQLKLRNLYGVNVTRINRSGVDLFANPNLVLQVGDRVTVVGSQDAVERVATVMGNSMKRLNEPNIVTIFIGILFGILFGSLPFAFPGMPTPVKLGLAGGPLVVAIIIGRFGYKFNLVTYTTQSANLMLREIGITLFLASVGIGAGGEFFKTVVEGDGLLWVGCGFLITFIPLIIVGSIARKIFKINYFMLMGLIAGSNTDPPALAYSNQVSSSDAPGVGYSTVYPLVMFLRVLSAQLIILMFM</sequence>
<feature type="domain" description="RCK C-terminal" evidence="9">
    <location>
        <begin position="287"/>
        <end position="371"/>
    </location>
</feature>
<comment type="subcellular location">
    <subcellularLocation>
        <location evidence="1">Cell membrane</location>
        <topology evidence="1">Multi-pass membrane protein</topology>
    </subcellularLocation>
</comment>
<evidence type="ECO:0000256" key="7">
    <source>
        <dbReference type="ARBA" id="ARBA00023136"/>
    </source>
</evidence>
<keyword evidence="11" id="KW-1185">Reference proteome</keyword>
<keyword evidence="5 8" id="KW-0812">Transmembrane</keyword>
<name>A0A1M5C390_9BACE</name>
<comment type="similarity">
    <text evidence="2">Belongs to the AAE transporter (TC 2.A.81) family.</text>
</comment>
<proteinExistence type="inferred from homology"/>
<feature type="transmembrane region" description="Helical" evidence="8">
    <location>
        <begin position="381"/>
        <end position="401"/>
    </location>
</feature>
<dbReference type="AlphaFoldDB" id="A0A1M5C390"/>
<feature type="transmembrane region" description="Helical" evidence="8">
    <location>
        <begin position="39"/>
        <end position="58"/>
    </location>
</feature>
<feature type="transmembrane region" description="Helical" evidence="8">
    <location>
        <begin position="172"/>
        <end position="192"/>
    </location>
</feature>
<keyword evidence="6 8" id="KW-1133">Transmembrane helix</keyword>
<feature type="transmembrane region" description="Helical" evidence="8">
    <location>
        <begin position="407"/>
        <end position="428"/>
    </location>
</feature>
<accession>A0A1M5C390</accession>
<evidence type="ECO:0000256" key="6">
    <source>
        <dbReference type="ARBA" id="ARBA00022989"/>
    </source>
</evidence>
<feature type="transmembrane region" description="Helical" evidence="8">
    <location>
        <begin position="473"/>
        <end position="494"/>
    </location>
</feature>
<feature type="transmembrane region" description="Helical" evidence="8">
    <location>
        <begin position="501"/>
        <end position="519"/>
    </location>
</feature>
<evidence type="ECO:0000313" key="11">
    <source>
        <dbReference type="Proteomes" id="UP000184509"/>
    </source>
</evidence>
<dbReference type="InterPro" id="IPR006512">
    <property type="entry name" value="YidE_YbjL"/>
</dbReference>
<evidence type="ECO:0000256" key="8">
    <source>
        <dbReference type="SAM" id="Phobius"/>
    </source>
</evidence>
<feature type="transmembrane region" description="Helical" evidence="8">
    <location>
        <begin position="440"/>
        <end position="461"/>
    </location>
</feature>
<dbReference type="EMBL" id="FQTV01000009">
    <property type="protein sequence ID" value="SHF49155.1"/>
    <property type="molecule type" value="Genomic_DNA"/>
</dbReference>
<dbReference type="Proteomes" id="UP000184509">
    <property type="component" value="Unassembled WGS sequence"/>
</dbReference>
<dbReference type="InterPro" id="IPR050144">
    <property type="entry name" value="AAE_transporter"/>
</dbReference>
<keyword evidence="3" id="KW-0813">Transport</keyword>
<dbReference type="GO" id="GO:0005886">
    <property type="term" value="C:plasma membrane"/>
    <property type="evidence" value="ECO:0007669"/>
    <property type="project" value="UniProtKB-SubCell"/>
</dbReference>
<gene>
    <name evidence="10" type="ORF">SAMN05444405_10987</name>
</gene>
<keyword evidence="7 8" id="KW-0472">Membrane</keyword>
<dbReference type="GO" id="GO:0006813">
    <property type="term" value="P:potassium ion transport"/>
    <property type="evidence" value="ECO:0007669"/>
    <property type="project" value="InterPro"/>
</dbReference>
<dbReference type="STRING" id="1297750.SAMN05444405_10987"/>
<feature type="domain" description="RCK C-terminal" evidence="9">
    <location>
        <begin position="204"/>
        <end position="286"/>
    </location>
</feature>
<feature type="transmembrane region" description="Helical" evidence="8">
    <location>
        <begin position="539"/>
        <end position="558"/>
    </location>
</feature>
<dbReference type="InterPro" id="IPR006037">
    <property type="entry name" value="RCK_C"/>
</dbReference>
<evidence type="ECO:0000259" key="9">
    <source>
        <dbReference type="PROSITE" id="PS51202"/>
    </source>
</evidence>
<keyword evidence="4" id="KW-1003">Cell membrane</keyword>
<evidence type="ECO:0000256" key="2">
    <source>
        <dbReference type="ARBA" id="ARBA00009854"/>
    </source>
</evidence>
<evidence type="ECO:0000256" key="4">
    <source>
        <dbReference type="ARBA" id="ARBA00022475"/>
    </source>
</evidence>
<dbReference type="NCBIfam" id="NF003007">
    <property type="entry name" value="PRK03818.1"/>
    <property type="match status" value="1"/>
</dbReference>
<dbReference type="SUPFAM" id="SSF116726">
    <property type="entry name" value="TrkA C-terminal domain-like"/>
    <property type="match status" value="2"/>
</dbReference>
<evidence type="ECO:0000256" key="1">
    <source>
        <dbReference type="ARBA" id="ARBA00004651"/>
    </source>
</evidence>
<dbReference type="PANTHER" id="PTHR30445:SF3">
    <property type="entry name" value="TRANSPORT PROTEIN YIDE-RELATED"/>
    <property type="match status" value="1"/>
</dbReference>
<organism evidence="10 11">
    <name type="scientific">Bacteroides luti</name>
    <dbReference type="NCBI Taxonomy" id="1297750"/>
    <lineage>
        <taxon>Bacteria</taxon>
        <taxon>Pseudomonadati</taxon>
        <taxon>Bacteroidota</taxon>
        <taxon>Bacteroidia</taxon>
        <taxon>Bacteroidales</taxon>
        <taxon>Bacteroidaceae</taxon>
        <taxon>Bacteroides</taxon>
    </lineage>
</organism>
<feature type="transmembrane region" description="Helical" evidence="8">
    <location>
        <begin position="101"/>
        <end position="121"/>
    </location>
</feature>
<dbReference type="InterPro" id="IPR036721">
    <property type="entry name" value="RCK_C_sf"/>
</dbReference>
<feature type="transmembrane region" description="Helical" evidence="8">
    <location>
        <begin position="13"/>
        <end position="32"/>
    </location>
</feature>
<dbReference type="PROSITE" id="PS51202">
    <property type="entry name" value="RCK_C"/>
    <property type="match status" value="2"/>
</dbReference>
<dbReference type="Pfam" id="PF06826">
    <property type="entry name" value="Asp-Al_Ex"/>
    <property type="match status" value="2"/>
</dbReference>
<dbReference type="PANTHER" id="PTHR30445">
    <property type="entry name" value="K(+)_H(+) ANTIPORTER SUBUNIT KHTT"/>
    <property type="match status" value="1"/>
</dbReference>
<dbReference type="Gene3D" id="3.30.70.1450">
    <property type="entry name" value="Regulator of K+ conductance, C-terminal domain"/>
    <property type="match status" value="2"/>
</dbReference>